<keyword evidence="3" id="KW-1185">Reference proteome</keyword>
<evidence type="ECO:0000256" key="1">
    <source>
        <dbReference type="SAM" id="MobiDB-lite"/>
    </source>
</evidence>
<protein>
    <submittedName>
        <fullName evidence="2">Uncharacterized protein</fullName>
    </submittedName>
</protein>
<dbReference type="AlphaFoldDB" id="A0A1Q9DVH3"/>
<proteinExistence type="predicted"/>
<evidence type="ECO:0000313" key="2">
    <source>
        <dbReference type="EMBL" id="OLP99175.1"/>
    </source>
</evidence>
<feature type="region of interest" description="Disordered" evidence="1">
    <location>
        <begin position="100"/>
        <end position="147"/>
    </location>
</feature>
<comment type="caution">
    <text evidence="2">The sequence shown here is derived from an EMBL/GenBank/DDBJ whole genome shotgun (WGS) entry which is preliminary data.</text>
</comment>
<sequence length="219" mass="24387">MSLFKQTWLECMRPEDVPSDNALRDTLHVKIKESPALKMDILVSCDMVNYDDPRRSYQHLLHLIDRCIQRTREQKMLKQTQAGLQLMIQGKDSLSAMAAKVKGSETAIPAPKKPPKPPKTEEAVTPPSPAVASTPAAAEFPDTPTAEPEALARKQRLVLDKAYRYLLDQGFGVLELASLDLDEVPAMARQLADELAISLGDWLEDARYMFLVHGCFLGS</sequence>
<reference evidence="2 3" key="1">
    <citation type="submission" date="2016-02" db="EMBL/GenBank/DDBJ databases">
        <title>Genome analysis of coral dinoflagellate symbionts highlights evolutionary adaptations to a symbiotic lifestyle.</title>
        <authorList>
            <person name="Aranda M."/>
            <person name="Li Y."/>
            <person name="Liew Y.J."/>
            <person name="Baumgarten S."/>
            <person name="Simakov O."/>
            <person name="Wilson M."/>
            <person name="Piel J."/>
            <person name="Ashoor H."/>
            <person name="Bougouffa S."/>
            <person name="Bajic V.B."/>
            <person name="Ryu T."/>
            <person name="Ravasi T."/>
            <person name="Bayer T."/>
            <person name="Micklem G."/>
            <person name="Kim H."/>
            <person name="Bhak J."/>
            <person name="Lajeunesse T.C."/>
            <person name="Voolstra C.R."/>
        </authorList>
    </citation>
    <scope>NUCLEOTIDE SEQUENCE [LARGE SCALE GENOMIC DNA]</scope>
    <source>
        <strain evidence="2 3">CCMP2467</strain>
    </source>
</reference>
<name>A0A1Q9DVH3_SYMMI</name>
<gene>
    <name evidence="2" type="ORF">AK812_SmicGene18262</name>
</gene>
<dbReference type="EMBL" id="LSRX01000371">
    <property type="protein sequence ID" value="OLP99175.1"/>
    <property type="molecule type" value="Genomic_DNA"/>
</dbReference>
<accession>A0A1Q9DVH3</accession>
<dbReference type="Proteomes" id="UP000186817">
    <property type="component" value="Unassembled WGS sequence"/>
</dbReference>
<organism evidence="2 3">
    <name type="scientific">Symbiodinium microadriaticum</name>
    <name type="common">Dinoflagellate</name>
    <name type="synonym">Zooxanthella microadriatica</name>
    <dbReference type="NCBI Taxonomy" id="2951"/>
    <lineage>
        <taxon>Eukaryota</taxon>
        <taxon>Sar</taxon>
        <taxon>Alveolata</taxon>
        <taxon>Dinophyceae</taxon>
        <taxon>Suessiales</taxon>
        <taxon>Symbiodiniaceae</taxon>
        <taxon>Symbiodinium</taxon>
    </lineage>
</organism>
<evidence type="ECO:0000313" key="3">
    <source>
        <dbReference type="Proteomes" id="UP000186817"/>
    </source>
</evidence>